<evidence type="ECO:0000313" key="3">
    <source>
        <dbReference type="Proteomes" id="UP001597083"/>
    </source>
</evidence>
<feature type="non-terminal residue" evidence="2">
    <location>
        <position position="1"/>
    </location>
</feature>
<name>A0ABW3CCF4_9ACTN</name>
<organism evidence="2 3">
    <name type="scientific">Actinomadura adrarensis</name>
    <dbReference type="NCBI Taxonomy" id="1819600"/>
    <lineage>
        <taxon>Bacteria</taxon>
        <taxon>Bacillati</taxon>
        <taxon>Actinomycetota</taxon>
        <taxon>Actinomycetes</taxon>
        <taxon>Streptosporangiales</taxon>
        <taxon>Thermomonosporaceae</taxon>
        <taxon>Actinomadura</taxon>
    </lineage>
</organism>
<accession>A0ABW3CCF4</accession>
<evidence type="ECO:0000256" key="1">
    <source>
        <dbReference type="SAM" id="MobiDB-lite"/>
    </source>
</evidence>
<protein>
    <submittedName>
        <fullName evidence="2">Uncharacterized protein</fullName>
    </submittedName>
</protein>
<reference evidence="3" key="1">
    <citation type="journal article" date="2019" name="Int. J. Syst. Evol. Microbiol.">
        <title>The Global Catalogue of Microorganisms (GCM) 10K type strain sequencing project: providing services to taxonomists for standard genome sequencing and annotation.</title>
        <authorList>
            <consortium name="The Broad Institute Genomics Platform"/>
            <consortium name="The Broad Institute Genome Sequencing Center for Infectious Disease"/>
            <person name="Wu L."/>
            <person name="Ma J."/>
        </authorList>
    </citation>
    <scope>NUCLEOTIDE SEQUENCE [LARGE SCALE GENOMIC DNA]</scope>
    <source>
        <strain evidence="3">JCM 31696</strain>
    </source>
</reference>
<feature type="region of interest" description="Disordered" evidence="1">
    <location>
        <begin position="1"/>
        <end position="21"/>
    </location>
</feature>
<proteinExistence type="predicted"/>
<gene>
    <name evidence="2" type="ORF">ACFQ07_08285</name>
</gene>
<sequence>PAAKPSARARTTGAEASRGSFTVAPFGVGELRRPAPGAVAQIKTDHHPPGQGTAGTAAHPVGLEALLLGMIVSGAIDIQENPCRAPNP</sequence>
<dbReference type="EMBL" id="JBHTIR010001161">
    <property type="protein sequence ID" value="MFD0852216.1"/>
    <property type="molecule type" value="Genomic_DNA"/>
</dbReference>
<evidence type="ECO:0000313" key="2">
    <source>
        <dbReference type="EMBL" id="MFD0852216.1"/>
    </source>
</evidence>
<dbReference type="Proteomes" id="UP001597083">
    <property type="component" value="Unassembled WGS sequence"/>
</dbReference>
<keyword evidence="3" id="KW-1185">Reference proteome</keyword>
<comment type="caution">
    <text evidence="2">The sequence shown here is derived from an EMBL/GenBank/DDBJ whole genome shotgun (WGS) entry which is preliminary data.</text>
</comment>